<dbReference type="InterPro" id="IPR027275">
    <property type="entry name" value="PRC-brl_dom"/>
</dbReference>
<dbReference type="RefSeq" id="WP_092067767.1">
    <property type="nucleotide sequence ID" value="NZ_FNHB01000001.1"/>
</dbReference>
<dbReference type="SUPFAM" id="SSF50346">
    <property type="entry name" value="PRC-barrel domain"/>
    <property type="match status" value="1"/>
</dbReference>
<evidence type="ECO:0000313" key="2">
    <source>
        <dbReference type="EMBL" id="SDL63187.1"/>
    </source>
</evidence>
<sequence length="97" mass="10879">MRLSELTGKEVINIGDGGRLGIIDDCDLSFDAKSGRINSLMLPNRSGFFNLFSDHKTSAIPWPAIKRIGDEVIIVDLNNAFDRMYANSRRERQGSTY</sequence>
<dbReference type="STRING" id="146817.SAMN04488502_101402"/>
<keyword evidence="3" id="KW-1185">Reference proteome</keyword>
<dbReference type="PANTHER" id="PTHR40061:SF1">
    <property type="entry name" value="SPORULATION PROTEIN YLMC-RELATED"/>
    <property type="match status" value="1"/>
</dbReference>
<dbReference type="EMBL" id="FNHB01000001">
    <property type="protein sequence ID" value="SDL63187.1"/>
    <property type="molecule type" value="Genomic_DNA"/>
</dbReference>
<dbReference type="AlphaFoldDB" id="A0A1G9LN28"/>
<dbReference type="Pfam" id="PF05239">
    <property type="entry name" value="PRC"/>
    <property type="match status" value="1"/>
</dbReference>
<organism evidence="2 3">
    <name type="scientific">Dendrosporobacter quercicolus</name>
    <dbReference type="NCBI Taxonomy" id="146817"/>
    <lineage>
        <taxon>Bacteria</taxon>
        <taxon>Bacillati</taxon>
        <taxon>Bacillota</taxon>
        <taxon>Negativicutes</taxon>
        <taxon>Selenomonadales</taxon>
        <taxon>Sporomusaceae</taxon>
        <taxon>Dendrosporobacter</taxon>
    </lineage>
</organism>
<evidence type="ECO:0000259" key="1">
    <source>
        <dbReference type="Pfam" id="PF05239"/>
    </source>
</evidence>
<proteinExistence type="predicted"/>
<dbReference type="NCBIfam" id="TIGR02888">
    <property type="entry name" value="spore_YlmC_YmxH"/>
    <property type="match status" value="1"/>
</dbReference>
<gene>
    <name evidence="2" type="ORF">SAMN04488502_101402</name>
</gene>
<name>A0A1G9LN28_9FIRM</name>
<protein>
    <submittedName>
        <fullName evidence="2">Sporulation protein, YlmC/YmxH family</fullName>
    </submittedName>
</protein>
<dbReference type="Gene3D" id="2.30.30.240">
    <property type="entry name" value="PRC-barrel domain"/>
    <property type="match status" value="1"/>
</dbReference>
<feature type="domain" description="PRC-barrel" evidence="1">
    <location>
        <begin position="1"/>
        <end position="76"/>
    </location>
</feature>
<dbReference type="OrthoDB" id="6024937at2"/>
<dbReference type="PANTHER" id="PTHR40061">
    <property type="entry name" value="SPORULATION PROTEIN YLMC-RELATED"/>
    <property type="match status" value="1"/>
</dbReference>
<reference evidence="2 3" key="1">
    <citation type="submission" date="2016-10" db="EMBL/GenBank/DDBJ databases">
        <authorList>
            <person name="de Groot N.N."/>
        </authorList>
    </citation>
    <scope>NUCLEOTIDE SEQUENCE [LARGE SCALE GENOMIC DNA]</scope>
    <source>
        <strain evidence="2 3">DSM 1736</strain>
    </source>
</reference>
<dbReference type="Proteomes" id="UP000214880">
    <property type="component" value="Unassembled WGS sequence"/>
</dbReference>
<dbReference type="InterPro" id="IPR014238">
    <property type="entry name" value="Spore_YlmC/YmxH"/>
</dbReference>
<accession>A0A1G9LN28</accession>
<dbReference type="InterPro" id="IPR011033">
    <property type="entry name" value="PRC_barrel-like_sf"/>
</dbReference>
<evidence type="ECO:0000313" key="3">
    <source>
        <dbReference type="Proteomes" id="UP000214880"/>
    </source>
</evidence>